<accession>A0A8I0ZUM3</accession>
<sequence length="262" mass="26897">MTSTLVVTGAASGIGLALVRRALASKTVDVFALDRNPCPETEATTILCDLSDPAAIAEISLPEHIDMLANVAGVPGTAPADVVLAVNTLGMRTLTARCLKSMASGGRIVNVASVAAHRNQIELPAIAKLLEVVDRRELATWLSAHPLDGAAAYDTSKRAVLEWTSSLAAALISREIGVVSVSPGPTDTPILADFSQSMGSASIDRSAAAVGRHGTADEIAAVVEFFLSPAASWTNGIDVLVEGGLTATRSALLADPLKGLPL</sequence>
<dbReference type="SUPFAM" id="SSF51735">
    <property type="entry name" value="NAD(P)-binding Rossmann-fold domains"/>
    <property type="match status" value="1"/>
</dbReference>
<dbReference type="PANTHER" id="PTHR43975:SF2">
    <property type="entry name" value="EG:BACR7A4.14 PROTEIN-RELATED"/>
    <property type="match status" value="1"/>
</dbReference>
<evidence type="ECO:0000256" key="1">
    <source>
        <dbReference type="RuleBase" id="RU000363"/>
    </source>
</evidence>
<reference evidence="2 3" key="1">
    <citation type="submission" date="2020-12" db="EMBL/GenBank/DDBJ databases">
        <title>Draft genome sequence of furan degrading bacterial strain FUR100.</title>
        <authorList>
            <person name="Woiski C."/>
        </authorList>
    </citation>
    <scope>NUCLEOTIDE SEQUENCE [LARGE SCALE GENOMIC DNA]</scope>
    <source>
        <strain evidence="2 3">FUR100</strain>
    </source>
</reference>
<dbReference type="Pfam" id="PF00106">
    <property type="entry name" value="adh_short"/>
    <property type="match status" value="1"/>
</dbReference>
<evidence type="ECO:0000313" key="2">
    <source>
        <dbReference type="EMBL" id="MBH5143528.1"/>
    </source>
</evidence>
<dbReference type="RefSeq" id="WP_019749688.1">
    <property type="nucleotide sequence ID" value="NZ_CP176579.1"/>
</dbReference>
<dbReference type="InterPro" id="IPR002347">
    <property type="entry name" value="SDR_fam"/>
</dbReference>
<dbReference type="Proteomes" id="UP000627573">
    <property type="component" value="Unassembled WGS sequence"/>
</dbReference>
<dbReference type="PANTHER" id="PTHR43975">
    <property type="entry name" value="ZGC:101858"/>
    <property type="match status" value="1"/>
</dbReference>
<keyword evidence="3" id="KW-1185">Reference proteome</keyword>
<comment type="similarity">
    <text evidence="1">Belongs to the short-chain dehydrogenases/reductases (SDR) family.</text>
</comment>
<dbReference type="InterPro" id="IPR036291">
    <property type="entry name" value="NAD(P)-bd_dom_sf"/>
</dbReference>
<evidence type="ECO:0000313" key="3">
    <source>
        <dbReference type="Proteomes" id="UP000627573"/>
    </source>
</evidence>
<dbReference type="PRINTS" id="PR00080">
    <property type="entry name" value="SDRFAMILY"/>
</dbReference>
<name>A0A8I0ZUM3_RHOER</name>
<dbReference type="PRINTS" id="PR00081">
    <property type="entry name" value="GDHRDH"/>
</dbReference>
<dbReference type="Pfam" id="PF13561">
    <property type="entry name" value="adh_short_C2"/>
    <property type="match status" value="1"/>
</dbReference>
<gene>
    <name evidence="2" type="ORF">I3517_12965</name>
</gene>
<dbReference type="Gene3D" id="3.40.50.720">
    <property type="entry name" value="NAD(P)-binding Rossmann-like Domain"/>
    <property type="match status" value="1"/>
</dbReference>
<dbReference type="EMBL" id="JAECSB010000037">
    <property type="protein sequence ID" value="MBH5143528.1"/>
    <property type="molecule type" value="Genomic_DNA"/>
</dbReference>
<dbReference type="AlphaFoldDB" id="A0A8I0ZUM3"/>
<proteinExistence type="inferred from homology"/>
<protein>
    <submittedName>
        <fullName evidence="2">SDR family oxidoreductase</fullName>
    </submittedName>
</protein>
<organism evidence="2 3">
    <name type="scientific">Rhodococcus erythropolis</name>
    <name type="common">Arthrobacter picolinophilus</name>
    <dbReference type="NCBI Taxonomy" id="1833"/>
    <lineage>
        <taxon>Bacteria</taxon>
        <taxon>Bacillati</taxon>
        <taxon>Actinomycetota</taxon>
        <taxon>Actinomycetes</taxon>
        <taxon>Mycobacteriales</taxon>
        <taxon>Nocardiaceae</taxon>
        <taxon>Rhodococcus</taxon>
        <taxon>Rhodococcus erythropolis group</taxon>
    </lineage>
</organism>
<comment type="caution">
    <text evidence="2">The sequence shown here is derived from an EMBL/GenBank/DDBJ whole genome shotgun (WGS) entry which is preliminary data.</text>
</comment>